<proteinExistence type="inferred from homology"/>
<keyword evidence="1 5" id="KW-0413">Isomerase</keyword>
<reference evidence="7 8" key="1">
    <citation type="submission" date="2022-05" db="EMBL/GenBank/DDBJ databases">
        <title>Microbulbifer sp. nov., isolated from sponge.</title>
        <authorList>
            <person name="Gao L."/>
        </authorList>
    </citation>
    <scope>NUCLEOTIDE SEQUENCE [LARGE SCALE GENOMIC DNA]</scope>
    <source>
        <strain evidence="7 8">MI-G</strain>
    </source>
</reference>
<comment type="similarity">
    <text evidence="3 5">Belongs to the UDP-N-acetylglucosamine 2-epimerase family.</text>
</comment>
<evidence type="ECO:0000256" key="1">
    <source>
        <dbReference type="ARBA" id="ARBA00023235"/>
    </source>
</evidence>
<dbReference type="PANTHER" id="PTHR43174">
    <property type="entry name" value="UDP-N-ACETYLGLUCOSAMINE 2-EPIMERASE"/>
    <property type="match status" value="1"/>
</dbReference>
<dbReference type="EC" id="5.1.3.14" evidence="4"/>
<dbReference type="Pfam" id="PF02350">
    <property type="entry name" value="Epimerase_2"/>
    <property type="match status" value="1"/>
</dbReference>
<evidence type="ECO:0000313" key="8">
    <source>
        <dbReference type="Proteomes" id="UP001321520"/>
    </source>
</evidence>
<comment type="catalytic activity">
    <reaction evidence="2">
        <text>UDP-N-acetyl-alpha-D-glucosamine = UDP-N-acetyl-alpha-D-mannosamine</text>
        <dbReference type="Rhea" id="RHEA:17213"/>
        <dbReference type="ChEBI" id="CHEBI:57705"/>
        <dbReference type="ChEBI" id="CHEBI:68623"/>
        <dbReference type="EC" id="5.1.3.14"/>
    </reaction>
</comment>
<dbReference type="Proteomes" id="UP001321520">
    <property type="component" value="Chromosome"/>
</dbReference>
<keyword evidence="8" id="KW-1185">Reference proteome</keyword>
<accession>A0ABY9EEH7</accession>
<feature type="domain" description="UDP-N-acetylglucosamine 2-epimerase" evidence="6">
    <location>
        <begin position="24"/>
        <end position="367"/>
    </location>
</feature>
<dbReference type="EMBL" id="CP098023">
    <property type="protein sequence ID" value="WKD51443.1"/>
    <property type="molecule type" value="Genomic_DNA"/>
</dbReference>
<evidence type="ECO:0000256" key="4">
    <source>
        <dbReference type="ARBA" id="ARBA00038858"/>
    </source>
</evidence>
<protein>
    <recommendedName>
        <fullName evidence="4">UDP-N-acetylglucosamine 2-epimerase (non-hydrolyzing)</fullName>
        <ecNumber evidence="4">5.1.3.14</ecNumber>
    </recommendedName>
</protein>
<dbReference type="InterPro" id="IPR003331">
    <property type="entry name" value="UDP_GlcNAc_Epimerase_2_dom"/>
</dbReference>
<dbReference type="RefSeq" id="WP_301418723.1">
    <property type="nucleotide sequence ID" value="NZ_CP098023.1"/>
</dbReference>
<dbReference type="GO" id="GO:0008761">
    <property type="term" value="F:UDP-N-acetylglucosamine 2-epimerase activity"/>
    <property type="evidence" value="ECO:0007669"/>
    <property type="project" value="UniProtKB-EC"/>
</dbReference>
<evidence type="ECO:0000313" key="7">
    <source>
        <dbReference type="EMBL" id="WKD51443.1"/>
    </source>
</evidence>
<sequence>MKKVLIVFGTRPEAIKMAPLIKMFDRNSETKCKVCVTGQHRSMLDQVLQLFEITPDWDLNIMQSGQDLTDITNKILLGMRPILKSWCPDIVLVHGDTTTTLAASVASYYEKIQVGHVEAGLRTGNIYSPWPEEMNRKITSSIAAYHFAPTQRAKQNLLNEGICNSTIQVTGNTVIDALQEALSIIRKNPNLEGQILQQLLFLKENRRIILVTGHRRENFGVGFENICTAIRKIAAFYPDVLVVYPVHLNPSVQEPVHRILGDADNIFLIEPLEYLPFVYLMSRSYLILTDSGGIQEEAPSLGKPVLVMRDTTERPEAVDAGIVKLVGTNSNYIVNATEQLLTDNNYYQAMSEAHNPYGDGRACERIVLSVIKQVKSVEIEMATH</sequence>
<dbReference type="Gene3D" id="3.40.50.2000">
    <property type="entry name" value="Glycogen Phosphorylase B"/>
    <property type="match status" value="2"/>
</dbReference>
<dbReference type="PANTHER" id="PTHR43174:SF2">
    <property type="entry name" value="UDP-N-ACETYLGLUCOSAMINE 2-EPIMERASE"/>
    <property type="match status" value="1"/>
</dbReference>
<dbReference type="CDD" id="cd03786">
    <property type="entry name" value="GTB_UDP-GlcNAc_2-Epimerase"/>
    <property type="match status" value="1"/>
</dbReference>
<name>A0ABY9EEH7_9GAMM</name>
<evidence type="ECO:0000259" key="6">
    <source>
        <dbReference type="Pfam" id="PF02350"/>
    </source>
</evidence>
<gene>
    <name evidence="7" type="primary">wecB</name>
    <name evidence="7" type="ORF">M8T91_08490</name>
</gene>
<evidence type="ECO:0000256" key="3">
    <source>
        <dbReference type="ARBA" id="ARBA00038209"/>
    </source>
</evidence>
<dbReference type="SUPFAM" id="SSF53756">
    <property type="entry name" value="UDP-Glycosyltransferase/glycogen phosphorylase"/>
    <property type="match status" value="1"/>
</dbReference>
<dbReference type="NCBIfam" id="TIGR00236">
    <property type="entry name" value="wecB"/>
    <property type="match status" value="1"/>
</dbReference>
<evidence type="ECO:0000256" key="2">
    <source>
        <dbReference type="ARBA" id="ARBA00036080"/>
    </source>
</evidence>
<dbReference type="InterPro" id="IPR029767">
    <property type="entry name" value="WecB-like"/>
</dbReference>
<evidence type="ECO:0000256" key="5">
    <source>
        <dbReference type="RuleBase" id="RU003513"/>
    </source>
</evidence>
<organism evidence="7 8">
    <name type="scientific">Microbulbifer spongiae</name>
    <dbReference type="NCBI Taxonomy" id="2944933"/>
    <lineage>
        <taxon>Bacteria</taxon>
        <taxon>Pseudomonadati</taxon>
        <taxon>Pseudomonadota</taxon>
        <taxon>Gammaproteobacteria</taxon>
        <taxon>Cellvibrionales</taxon>
        <taxon>Microbulbiferaceae</taxon>
        <taxon>Microbulbifer</taxon>
    </lineage>
</organism>